<evidence type="ECO:0000256" key="2">
    <source>
        <dbReference type="SAM" id="MobiDB-lite"/>
    </source>
</evidence>
<feature type="coiled-coil region" evidence="1">
    <location>
        <begin position="111"/>
        <end position="140"/>
    </location>
</feature>
<dbReference type="EMBL" id="CAXAMN010023484">
    <property type="protein sequence ID" value="CAK9077996.1"/>
    <property type="molecule type" value="Genomic_DNA"/>
</dbReference>
<protein>
    <recommendedName>
        <fullName evidence="3">RNase NYN domain-containing protein</fullName>
    </recommendedName>
</protein>
<dbReference type="Gene3D" id="3.40.50.11980">
    <property type="match status" value="1"/>
</dbReference>
<dbReference type="Pfam" id="PF11977">
    <property type="entry name" value="RNase_Zc3h12a"/>
    <property type="match status" value="1"/>
</dbReference>
<evidence type="ECO:0000313" key="5">
    <source>
        <dbReference type="Proteomes" id="UP001642484"/>
    </source>
</evidence>
<feature type="region of interest" description="Disordered" evidence="2">
    <location>
        <begin position="168"/>
        <end position="194"/>
    </location>
</feature>
<dbReference type="Proteomes" id="UP001642484">
    <property type="component" value="Unassembled WGS sequence"/>
</dbReference>
<feature type="compositionally biased region" description="Pro residues" evidence="2">
    <location>
        <begin position="184"/>
        <end position="194"/>
    </location>
</feature>
<name>A0ABP0PPN6_9DINO</name>
<keyword evidence="1" id="KW-0175">Coiled coil</keyword>
<keyword evidence="5" id="KW-1185">Reference proteome</keyword>
<reference evidence="4 5" key="1">
    <citation type="submission" date="2024-02" db="EMBL/GenBank/DDBJ databases">
        <authorList>
            <person name="Chen Y."/>
            <person name="Shah S."/>
            <person name="Dougan E. K."/>
            <person name="Thang M."/>
            <person name="Chan C."/>
        </authorList>
    </citation>
    <scope>NUCLEOTIDE SEQUENCE [LARGE SCALE GENOMIC DNA]</scope>
</reference>
<feature type="domain" description="RNase NYN" evidence="3">
    <location>
        <begin position="282"/>
        <end position="415"/>
    </location>
</feature>
<comment type="caution">
    <text evidence="4">The sequence shown here is derived from an EMBL/GenBank/DDBJ whole genome shotgun (WGS) entry which is preliminary data.</text>
</comment>
<evidence type="ECO:0000313" key="4">
    <source>
        <dbReference type="EMBL" id="CAK9077996.1"/>
    </source>
</evidence>
<dbReference type="InterPro" id="IPR021869">
    <property type="entry name" value="RNase_Zc3h12_NYN"/>
</dbReference>
<accession>A0ABP0PPN6</accession>
<sequence length="416" mass="46930">MPLLWFMVRRRRQLARLRVLTLWLKRRRRSKCSCSIGRSRCSSQREDAGSFHGGPGLKEIPEDAAVDTAQSLSLAWKICENHAPKFALDRGDPSGKRFNESSLGPEVPAELEQLEVAAELEQLEVAAELEQLEVAAEREQLENPAPKVATTAEQPRAVSALPDELFKRSESPDAPLQPARPILAPEPKPLPAPPVAAARPIPPPPPSLPAMPLEPARAGEKVSLFQAPGQRSCLLPTRPTRLPKAFTACQPPTFSVPRRMQLAREAAEGCDRSTLNMKCCYILDAMNIMKHRNQGEQNDGRLRWTQLHAAASHYRRNMHDVLIFLPCLPEKEVNEYRQEIKMLGDCIVTTPAHVSDDLFMIRYAEMMHEQRREARIVSNDLFRQYIMSSSWRDTYLTSIRVRYAFAAGTFMPQDDL</sequence>
<evidence type="ECO:0000256" key="1">
    <source>
        <dbReference type="SAM" id="Coils"/>
    </source>
</evidence>
<evidence type="ECO:0000259" key="3">
    <source>
        <dbReference type="Pfam" id="PF11977"/>
    </source>
</evidence>
<organism evidence="4 5">
    <name type="scientific">Durusdinium trenchii</name>
    <dbReference type="NCBI Taxonomy" id="1381693"/>
    <lineage>
        <taxon>Eukaryota</taxon>
        <taxon>Sar</taxon>
        <taxon>Alveolata</taxon>
        <taxon>Dinophyceae</taxon>
        <taxon>Suessiales</taxon>
        <taxon>Symbiodiniaceae</taxon>
        <taxon>Durusdinium</taxon>
    </lineage>
</organism>
<gene>
    <name evidence="4" type="ORF">CCMP2556_LOCUS38432</name>
</gene>
<proteinExistence type="predicted"/>